<feature type="domain" description="TnsA endonuclease N-terminal" evidence="1">
    <location>
        <begin position="109"/>
        <end position="184"/>
    </location>
</feature>
<evidence type="ECO:0000313" key="2">
    <source>
        <dbReference type="EMBL" id="GFG71489.1"/>
    </source>
</evidence>
<dbReference type="AlphaFoldDB" id="A0A7I9XNI1"/>
<sequence length="270" mass="30691">MIPAYSSALVNARESESPIRQAVDEPDRPVRVDPATAKVRFRTAEDSVETLDWDDAAAVLAAPLAPWRTFGWWYGQQHYSGTYWSRTQRDHVIYESRLELARLIYADFDRNVTSIAAQPFLLEAEVDGRWRRHIPDFLLRTSNGPVVVEVKPRQRVSAPTVAYTLTWARQLVEDRGWDYEVWSEPPPVELANLRFLAGYRDERRINQDVLDSVKQADLDCLTVGQATAVLSDLSRPLVRAAICHLLWHGALVTDLDAPLQSTSVLRRGAR</sequence>
<comment type="caution">
    <text evidence="2">The sequence shown here is derived from an EMBL/GenBank/DDBJ whole genome shotgun (WGS) entry which is preliminary data.</text>
</comment>
<keyword evidence="3" id="KW-1185">Reference proteome</keyword>
<gene>
    <name evidence="2" type="ORF">MSEN_32090</name>
</gene>
<dbReference type="NCBIfam" id="NF033179">
    <property type="entry name" value="TnsA_like_Actin"/>
    <property type="match status" value="1"/>
</dbReference>
<name>A0A7I9XNI1_9MYCO</name>
<organism evidence="2 3">
    <name type="scientific">Mycolicibacter senuensis</name>
    <dbReference type="NCBI Taxonomy" id="386913"/>
    <lineage>
        <taxon>Bacteria</taxon>
        <taxon>Bacillati</taxon>
        <taxon>Actinomycetota</taxon>
        <taxon>Actinomycetes</taxon>
        <taxon>Mycobacteriales</taxon>
        <taxon>Mycobacteriaceae</taxon>
        <taxon>Mycolicibacter</taxon>
    </lineage>
</organism>
<dbReference type="InterPro" id="IPR048000">
    <property type="entry name" value="TnsA-like"/>
</dbReference>
<protein>
    <recommendedName>
        <fullName evidence="1">TnsA endonuclease N-terminal domain-containing protein</fullName>
    </recommendedName>
</protein>
<dbReference type="InterPro" id="IPR014833">
    <property type="entry name" value="TnsA_N"/>
</dbReference>
<dbReference type="Proteomes" id="UP000465263">
    <property type="component" value="Unassembled WGS sequence"/>
</dbReference>
<dbReference type="Pfam" id="PF08722">
    <property type="entry name" value="Tn7_TnsA-like_N"/>
    <property type="match status" value="1"/>
</dbReference>
<evidence type="ECO:0000313" key="3">
    <source>
        <dbReference type="Proteomes" id="UP000465263"/>
    </source>
</evidence>
<evidence type="ECO:0000259" key="1">
    <source>
        <dbReference type="Pfam" id="PF08722"/>
    </source>
</evidence>
<accession>A0A7I9XNI1</accession>
<reference evidence="2 3" key="1">
    <citation type="journal article" date="2019" name="Emerg. Microbes Infect.">
        <title>Comprehensive subspecies identification of 175 nontuberculous mycobacteria species based on 7547 genomic profiles.</title>
        <authorList>
            <person name="Matsumoto Y."/>
            <person name="Kinjo T."/>
            <person name="Motooka D."/>
            <person name="Nabeya D."/>
            <person name="Jung N."/>
            <person name="Uechi K."/>
            <person name="Horii T."/>
            <person name="Iida T."/>
            <person name="Fujita J."/>
            <person name="Nakamura S."/>
        </authorList>
    </citation>
    <scope>NUCLEOTIDE SEQUENCE [LARGE SCALE GENOMIC DNA]</scope>
    <source>
        <strain evidence="2 3">JCM 16017</strain>
    </source>
</reference>
<proteinExistence type="predicted"/>
<dbReference type="EMBL" id="BLKV01000002">
    <property type="protein sequence ID" value="GFG71489.1"/>
    <property type="molecule type" value="Genomic_DNA"/>
</dbReference>